<sequence length="131" mass="15550">MEGFSSNLKVKIANQILDAYSVENYIYEVSYCGRKEFYQDAWDAVHSAFYTKDSSYNATVTKIPVKPISEKRIEERLLYQKWDLKDWNPPQVKEFKQSKAYLFRFRKCFRKIGLPLLIVMLWGAICLVIFK</sequence>
<dbReference type="EMBL" id="JAJPDE010000024">
    <property type="protein sequence ID" value="MCD7129855.1"/>
    <property type="molecule type" value="Genomic_DNA"/>
</dbReference>
<reference evidence="2 4" key="1">
    <citation type="submission" date="2020-07" db="EMBL/GenBank/DDBJ databases">
        <title>Description of Limosilactobacillus balticus sp. nov., Limosilactobacillus agrestis sp. nov., Limosilactobacillus albertensis sp. nov., Limosilactobacillus rudii sp. nov., Limosilactobacillus fastidiosus sp. nov., five novel Limosilactobacillus species isolated from the vertebrate gastrointestinal tract, and proposal of 6 subspecies of Limosilactobacillus reuteri adapted to the gastrointestinal tract of specific vertebrate hosts.</title>
        <authorList>
            <person name="Li F."/>
            <person name="Cheng C."/>
            <person name="Zheng J."/>
            <person name="Quevedo R.M."/>
            <person name="Li J."/>
            <person name="Roos S."/>
            <person name="Gaenzle M.G."/>
            <person name="Walter J."/>
        </authorList>
    </citation>
    <scope>NUCLEOTIDE SEQUENCE [LARGE SCALE GENOMIC DNA]</scope>
    <source>
        <strain evidence="2 4">BG-MG3-A</strain>
    </source>
</reference>
<evidence type="ECO:0000313" key="5">
    <source>
        <dbReference type="Proteomes" id="UP001199710"/>
    </source>
</evidence>
<evidence type="ECO:0000256" key="1">
    <source>
        <dbReference type="SAM" id="Phobius"/>
    </source>
</evidence>
<dbReference type="AlphaFoldDB" id="A0A7W3YL87"/>
<feature type="transmembrane region" description="Helical" evidence="1">
    <location>
        <begin position="112"/>
        <end position="130"/>
    </location>
</feature>
<evidence type="ECO:0000313" key="4">
    <source>
        <dbReference type="Proteomes" id="UP000534578"/>
    </source>
</evidence>
<name>A0A7W3YL87_9LACO</name>
<keyword evidence="1" id="KW-0472">Membrane</keyword>
<evidence type="ECO:0000313" key="3">
    <source>
        <dbReference type="EMBL" id="MCD7129855.1"/>
    </source>
</evidence>
<proteinExistence type="predicted"/>
<reference evidence="3 5" key="2">
    <citation type="submission" date="2021-12" db="EMBL/GenBank/DDBJ databases">
        <title>A phylogenomic analysis of Limosilactobacillus reuteri reveals ancient and stable evolutionary relationships with rodents and birds and zoonotic transmission to humans.</title>
        <authorList>
            <person name="Li F."/>
            <person name="Li X."/>
            <person name="Cheng C."/>
            <person name="Tollenaar S."/>
            <person name="Zhang J.S."/>
            <person name="Simpson D."/>
            <person name="Tasseva G."/>
            <person name="Perez-Munoz M.E."/>
            <person name="Frese S."/>
            <person name="Gaenzle M.G."/>
            <person name="Walter J."/>
            <person name="Zheng J."/>
        </authorList>
    </citation>
    <scope>NUCLEOTIDE SEQUENCE [LARGE SCALE GENOMIC DNA]</scope>
    <source>
        <strain evidence="3 5">BG-MG3-B</strain>
    </source>
</reference>
<keyword evidence="5" id="KW-1185">Reference proteome</keyword>
<dbReference type="EMBL" id="JACIVE010000032">
    <property type="protein sequence ID" value="MBB1095206.1"/>
    <property type="molecule type" value="Genomic_DNA"/>
</dbReference>
<keyword evidence="1" id="KW-0812">Transmembrane</keyword>
<keyword evidence="1" id="KW-1133">Transmembrane helix</keyword>
<organism evidence="2 4">
    <name type="scientific">Limosilactobacillus agrestis</name>
    <dbReference type="NCBI Taxonomy" id="2759748"/>
    <lineage>
        <taxon>Bacteria</taxon>
        <taxon>Bacillati</taxon>
        <taxon>Bacillota</taxon>
        <taxon>Bacilli</taxon>
        <taxon>Lactobacillales</taxon>
        <taxon>Lactobacillaceae</taxon>
        <taxon>Limosilactobacillus</taxon>
    </lineage>
</organism>
<dbReference type="Proteomes" id="UP001199710">
    <property type="component" value="Unassembled WGS sequence"/>
</dbReference>
<evidence type="ECO:0000313" key="2">
    <source>
        <dbReference type="EMBL" id="MBB1095206.1"/>
    </source>
</evidence>
<accession>A0A7W3YL87</accession>
<gene>
    <name evidence="2" type="ORF">H5R92_03150</name>
    <name evidence="3" type="ORF">LTY36_01280</name>
</gene>
<protein>
    <submittedName>
        <fullName evidence="2">Uncharacterized protein</fullName>
    </submittedName>
</protein>
<dbReference type="Proteomes" id="UP000534578">
    <property type="component" value="Unassembled WGS sequence"/>
</dbReference>
<comment type="caution">
    <text evidence="2">The sequence shown here is derived from an EMBL/GenBank/DDBJ whole genome shotgun (WGS) entry which is preliminary data.</text>
</comment>
<dbReference type="RefSeq" id="WP_182578148.1">
    <property type="nucleotide sequence ID" value="NZ_JACIVE010000032.1"/>
</dbReference>